<evidence type="ECO:0000259" key="1">
    <source>
        <dbReference type="PROSITE" id="PS51746"/>
    </source>
</evidence>
<name>A0A934SQD6_9MICO</name>
<protein>
    <submittedName>
        <fullName evidence="2">Serine/threonine-protein phosphatase</fullName>
    </submittedName>
</protein>
<dbReference type="Gene3D" id="3.60.40.10">
    <property type="entry name" value="PPM-type phosphatase domain"/>
    <property type="match status" value="1"/>
</dbReference>
<dbReference type="InterPro" id="IPR001932">
    <property type="entry name" value="PPM-type_phosphatase-like_dom"/>
</dbReference>
<accession>A0A934SQD6</accession>
<dbReference type="PANTHER" id="PTHR13832:SF827">
    <property type="entry name" value="PROTEIN PHOSPHATASE 1L"/>
    <property type="match status" value="1"/>
</dbReference>
<sequence>MEIQREIVLSDGAAPNHAAPNHAAPNHTVRFRFAGYSDRGAVRRINEDSYLAALPLFVVADGMGGHAFGDRASQAAIAAFADSFVDTEVASPQRVLDAIRHANDAVLAVGDSADADGSLSGTTLSGVAFVETGPRGNYHWMAFNVGDSRVYSWDGRTLLQLSVDHSAVQELVDQGEITRLEAHSHPERNVVTRALGAEAEVDADIWLLPARDRQTFLVCSDGLTKELDDDEIARIIVFHAAESARTAPGEYAISVAERLVNAAVAAGGSDNVTVIVVQSEAVGTAVVSDDTVDRDAMPAQLEETRPRG</sequence>
<dbReference type="SMART" id="SM00331">
    <property type="entry name" value="PP2C_SIG"/>
    <property type="match status" value="1"/>
</dbReference>
<reference evidence="2" key="1">
    <citation type="submission" date="2021-01" db="EMBL/GenBank/DDBJ databases">
        <title>Lacisediminihabitans sp. nov. strain G11-30, isolated from Antarctic Soil.</title>
        <authorList>
            <person name="Li J."/>
        </authorList>
    </citation>
    <scope>NUCLEOTIDE SEQUENCE</scope>
    <source>
        <strain evidence="2">G11-30</strain>
    </source>
</reference>
<gene>
    <name evidence="2" type="ORF">IV501_01300</name>
</gene>
<dbReference type="SMART" id="SM00332">
    <property type="entry name" value="PP2Cc"/>
    <property type="match status" value="1"/>
</dbReference>
<proteinExistence type="predicted"/>
<dbReference type="RefSeq" id="WP_200554610.1">
    <property type="nucleotide sequence ID" value="NZ_JAEPES010000001.1"/>
</dbReference>
<feature type="domain" description="PPM-type phosphatase" evidence="1">
    <location>
        <begin position="32"/>
        <end position="279"/>
    </location>
</feature>
<dbReference type="EMBL" id="JAEPES010000001">
    <property type="protein sequence ID" value="MBK4346259.1"/>
    <property type="molecule type" value="Genomic_DNA"/>
</dbReference>
<dbReference type="InterPro" id="IPR036457">
    <property type="entry name" value="PPM-type-like_dom_sf"/>
</dbReference>
<evidence type="ECO:0000313" key="2">
    <source>
        <dbReference type="EMBL" id="MBK4346259.1"/>
    </source>
</evidence>
<dbReference type="Proteomes" id="UP000636458">
    <property type="component" value="Unassembled WGS sequence"/>
</dbReference>
<dbReference type="GO" id="GO:0004722">
    <property type="term" value="F:protein serine/threonine phosphatase activity"/>
    <property type="evidence" value="ECO:0007669"/>
    <property type="project" value="InterPro"/>
</dbReference>
<keyword evidence="3" id="KW-1185">Reference proteome</keyword>
<dbReference type="AlphaFoldDB" id="A0A934SQD6"/>
<dbReference type="PANTHER" id="PTHR13832">
    <property type="entry name" value="PROTEIN PHOSPHATASE 2C"/>
    <property type="match status" value="1"/>
</dbReference>
<comment type="caution">
    <text evidence="2">The sequence shown here is derived from an EMBL/GenBank/DDBJ whole genome shotgun (WGS) entry which is preliminary data.</text>
</comment>
<dbReference type="Pfam" id="PF13672">
    <property type="entry name" value="PP2C_2"/>
    <property type="match status" value="1"/>
</dbReference>
<dbReference type="CDD" id="cd00143">
    <property type="entry name" value="PP2Cc"/>
    <property type="match status" value="1"/>
</dbReference>
<organism evidence="2 3">
    <name type="scientific">Lacisediminihabitans changchengi</name>
    <dbReference type="NCBI Taxonomy" id="2787634"/>
    <lineage>
        <taxon>Bacteria</taxon>
        <taxon>Bacillati</taxon>
        <taxon>Actinomycetota</taxon>
        <taxon>Actinomycetes</taxon>
        <taxon>Micrococcales</taxon>
        <taxon>Microbacteriaceae</taxon>
        <taxon>Lacisediminihabitans</taxon>
    </lineage>
</organism>
<dbReference type="SUPFAM" id="SSF81606">
    <property type="entry name" value="PP2C-like"/>
    <property type="match status" value="1"/>
</dbReference>
<evidence type="ECO:0000313" key="3">
    <source>
        <dbReference type="Proteomes" id="UP000636458"/>
    </source>
</evidence>
<dbReference type="InterPro" id="IPR015655">
    <property type="entry name" value="PP2C"/>
</dbReference>
<dbReference type="PROSITE" id="PS51746">
    <property type="entry name" value="PPM_2"/>
    <property type="match status" value="1"/>
</dbReference>